<feature type="signal peptide" evidence="2">
    <location>
        <begin position="1"/>
        <end position="27"/>
    </location>
</feature>
<evidence type="ECO:0000259" key="3">
    <source>
        <dbReference type="PROSITE" id="PS51272"/>
    </source>
</evidence>
<gene>
    <name evidence="4" type="ORF">H9714_09415</name>
</gene>
<organism evidence="4 5">
    <name type="scientific">Candidatus Flavonifractor intestinipullorum</name>
    <dbReference type="NCBI Taxonomy" id="2838587"/>
    <lineage>
        <taxon>Bacteria</taxon>
        <taxon>Bacillati</taxon>
        <taxon>Bacillota</taxon>
        <taxon>Clostridia</taxon>
        <taxon>Eubacteriales</taxon>
        <taxon>Oscillospiraceae</taxon>
        <taxon>Flavonifractor</taxon>
    </lineage>
</organism>
<reference evidence="4" key="1">
    <citation type="journal article" date="2021" name="PeerJ">
        <title>Extensive microbial diversity within the chicken gut microbiome revealed by metagenomics and culture.</title>
        <authorList>
            <person name="Gilroy R."/>
            <person name="Ravi A."/>
            <person name="Getino M."/>
            <person name="Pursley I."/>
            <person name="Horton D.L."/>
            <person name="Alikhan N.F."/>
            <person name="Baker D."/>
            <person name="Gharbi K."/>
            <person name="Hall N."/>
            <person name="Watson M."/>
            <person name="Adriaenssens E.M."/>
            <person name="Foster-Nyarko E."/>
            <person name="Jarju S."/>
            <person name="Secka A."/>
            <person name="Antonio M."/>
            <person name="Oren A."/>
            <person name="Chaudhuri R.R."/>
            <person name="La Ragione R."/>
            <person name="Hildebrand F."/>
            <person name="Pallen M.J."/>
        </authorList>
    </citation>
    <scope>NUCLEOTIDE SEQUENCE</scope>
    <source>
        <strain evidence="4">CHK189-11263</strain>
    </source>
</reference>
<dbReference type="InterPro" id="IPR051465">
    <property type="entry name" value="Cell_Envelope_Struct_Comp"/>
</dbReference>
<dbReference type="EMBL" id="DWYC01000087">
    <property type="protein sequence ID" value="HJB57755.1"/>
    <property type="molecule type" value="Genomic_DNA"/>
</dbReference>
<dbReference type="PANTHER" id="PTHR43308">
    <property type="entry name" value="OUTER MEMBRANE PROTEIN ALPHA-RELATED"/>
    <property type="match status" value="1"/>
</dbReference>
<keyword evidence="2" id="KW-0732">Signal</keyword>
<name>A0A9D2MCM9_9FIRM</name>
<reference evidence="4" key="2">
    <citation type="submission" date="2021-04" db="EMBL/GenBank/DDBJ databases">
        <authorList>
            <person name="Gilroy R."/>
        </authorList>
    </citation>
    <scope>NUCLEOTIDE SEQUENCE</scope>
    <source>
        <strain evidence="4">CHK189-11263</strain>
    </source>
</reference>
<evidence type="ECO:0000256" key="1">
    <source>
        <dbReference type="ARBA" id="ARBA00022737"/>
    </source>
</evidence>
<proteinExistence type="predicted"/>
<accession>A0A9D2MCM9</accession>
<feature type="domain" description="SLH" evidence="3">
    <location>
        <begin position="91"/>
        <end position="154"/>
    </location>
</feature>
<dbReference type="InterPro" id="IPR001119">
    <property type="entry name" value="SLH_dom"/>
</dbReference>
<dbReference type="Pfam" id="PF00395">
    <property type="entry name" value="SLH"/>
    <property type="match status" value="2"/>
</dbReference>
<sequence>MRNLKRALSMALASVMVLGLTVVGAGAAGYQDFTDADEIQHTEAVSMITELGILAGLPDGSFGATQNIDRASFARLVCVVLNGGKEPILGNLTTDFTDTQGNWAEAYIAFCVNRGIIAGRGDGTFGPSDNVTGSEAAKMLLVALGYNAEYEGIGGSTWEITTNSLANLAGLYEGLETINPSEPLTRDNAAQMIYNVLNANVVSYNWTFNTNGNTVAVQDKSDETLLENAFGVVIVEGVVTANEFASLGTNSSMDEGETRIVVTNHDDGQTNYTNGAQTFQVSTGEDVLGRSVALYVQPSTTASSSASRATVLGNVVVSSDNTVVTDLSSDSIAEVAEDNDLSLVETTENVTGTTYTFNYDDPSSDSGASADKDAVDAIVGQGVEKTLIDNDDDGVAEYVFVNRFDLGKVTRYSTDGDGAIVVRTNSSSDEYERADVIGFDDVTRNDYVLTAEIGGKLYVELPETVTGTLELYRTSDGQTTRLTVDGTEYYVSTEALVHSDLEEADSYGSDNLDSEATFYLDRNGYIIAVGDVEESAYSYAYVVGKATGNDLDADRVRVTLPDGTTTTYDLDDSGSYLDIGAVTKGSVYRYSINSDGEIRLSTAYPINVELAAGEFENGRAGVTVDGETYYTTANTLFFYSDDEADAETGAYSDVDVYTGYNNAPTTEGQMQVWRDSSNRIVAVTVVGGTGKIAADDSLFIYHLGNRNNDYVIADVVLAGSDEVTEGVRVTLDEGVTPAEDELYMYTVNSDGEYVLTATNDEDVTEEGISVVEGTVVDVYSGSFTLMVEDESTEYGMSSDTVVVDDVDDPSTPAVEVGSGFSEDDIVTVLLNDDNDAVMVIITGVAQGE</sequence>
<keyword evidence="1" id="KW-0677">Repeat</keyword>
<feature type="chain" id="PRO_5039710273" evidence="2">
    <location>
        <begin position="28"/>
        <end position="848"/>
    </location>
</feature>
<dbReference type="PROSITE" id="PS51272">
    <property type="entry name" value="SLH"/>
    <property type="match status" value="1"/>
</dbReference>
<dbReference type="AlphaFoldDB" id="A0A9D2MCM9"/>
<evidence type="ECO:0000256" key="2">
    <source>
        <dbReference type="SAM" id="SignalP"/>
    </source>
</evidence>
<evidence type="ECO:0000313" key="5">
    <source>
        <dbReference type="Proteomes" id="UP000824208"/>
    </source>
</evidence>
<dbReference type="PANTHER" id="PTHR43308:SF5">
    <property type="entry name" value="S-LAYER PROTEIN _ PEPTIDOGLYCAN ENDO-BETA-N-ACETYLGLUCOSAMINIDASE"/>
    <property type="match status" value="1"/>
</dbReference>
<comment type="caution">
    <text evidence="4">The sequence shown here is derived from an EMBL/GenBank/DDBJ whole genome shotgun (WGS) entry which is preliminary data.</text>
</comment>
<protein>
    <submittedName>
        <fullName evidence="4">S-layer homology domain-containing protein</fullName>
    </submittedName>
</protein>
<evidence type="ECO:0000313" key="4">
    <source>
        <dbReference type="EMBL" id="HJB57755.1"/>
    </source>
</evidence>
<dbReference type="Proteomes" id="UP000824208">
    <property type="component" value="Unassembled WGS sequence"/>
</dbReference>